<evidence type="ECO:0000256" key="7">
    <source>
        <dbReference type="SAM" id="Phobius"/>
    </source>
</evidence>
<comment type="caution">
    <text evidence="8">The sequence shown here is derived from an EMBL/GenBank/DDBJ whole genome shotgun (WGS) entry which is preliminary data.</text>
</comment>
<evidence type="ECO:0000256" key="1">
    <source>
        <dbReference type="ARBA" id="ARBA00004651"/>
    </source>
</evidence>
<gene>
    <name evidence="8" type="ORF">CR165_18965</name>
</gene>
<dbReference type="InterPro" id="IPR051907">
    <property type="entry name" value="DoxX-like_oxidoreductase"/>
</dbReference>
<dbReference type="InterPro" id="IPR032808">
    <property type="entry name" value="DoxX"/>
</dbReference>
<dbReference type="PANTHER" id="PTHR33452:SF1">
    <property type="entry name" value="INNER MEMBRANE PROTEIN YPHA-RELATED"/>
    <property type="match status" value="1"/>
</dbReference>
<evidence type="ECO:0000256" key="5">
    <source>
        <dbReference type="ARBA" id="ARBA00022989"/>
    </source>
</evidence>
<evidence type="ECO:0000256" key="4">
    <source>
        <dbReference type="ARBA" id="ARBA00022692"/>
    </source>
</evidence>
<evidence type="ECO:0000256" key="3">
    <source>
        <dbReference type="ARBA" id="ARBA00022475"/>
    </source>
</evidence>
<comment type="subcellular location">
    <subcellularLocation>
        <location evidence="1">Cell membrane</location>
        <topology evidence="1">Multi-pass membrane protein</topology>
    </subcellularLocation>
</comment>
<dbReference type="Proteomes" id="UP000245048">
    <property type="component" value="Unassembled WGS sequence"/>
</dbReference>
<organism evidence="8 9">
    <name type="scientific">Teichococcus aestuarii</name>
    <dbReference type="NCBI Taxonomy" id="568898"/>
    <lineage>
        <taxon>Bacteria</taxon>
        <taxon>Pseudomonadati</taxon>
        <taxon>Pseudomonadota</taxon>
        <taxon>Alphaproteobacteria</taxon>
        <taxon>Acetobacterales</taxon>
        <taxon>Roseomonadaceae</taxon>
        <taxon>Roseomonas</taxon>
    </lineage>
</organism>
<dbReference type="GO" id="GO:0005886">
    <property type="term" value="C:plasma membrane"/>
    <property type="evidence" value="ECO:0007669"/>
    <property type="project" value="UniProtKB-SubCell"/>
</dbReference>
<feature type="transmembrane region" description="Helical" evidence="7">
    <location>
        <begin position="57"/>
        <end position="75"/>
    </location>
</feature>
<dbReference type="PANTHER" id="PTHR33452">
    <property type="entry name" value="OXIDOREDUCTASE CATD-RELATED"/>
    <property type="match status" value="1"/>
</dbReference>
<name>A0A2U1UZV8_9PROT</name>
<reference evidence="9" key="1">
    <citation type="submission" date="2017-10" db="EMBL/GenBank/DDBJ databases">
        <authorList>
            <person name="Toshchakov S.V."/>
            <person name="Goeva M.A."/>
        </authorList>
    </citation>
    <scope>NUCLEOTIDE SEQUENCE [LARGE SCALE GENOMIC DNA]</scope>
    <source>
        <strain evidence="9">JR1/69-1-13</strain>
    </source>
</reference>
<keyword evidence="5 7" id="KW-1133">Transmembrane helix</keyword>
<keyword evidence="6 7" id="KW-0472">Membrane</keyword>
<sequence length="139" mass="14761">MNRPALTLEDGLLLASRVFPAAIFWQSGRTKVEGFALAPGTVELFRDEYALPLLDPGVAAVLAAAAEHAFPLLLVLGLGSRLAALALLGMTLVIQLFVYPGAWPTHGVWAACLLWVAVRGGGRLALDAWLPVPPRPATR</sequence>
<comment type="similarity">
    <text evidence="2">Belongs to the DoxX family.</text>
</comment>
<dbReference type="AlphaFoldDB" id="A0A2U1UZV8"/>
<protein>
    <submittedName>
        <fullName evidence="8">DoxX family protein</fullName>
    </submittedName>
</protein>
<evidence type="ECO:0000256" key="6">
    <source>
        <dbReference type="ARBA" id="ARBA00023136"/>
    </source>
</evidence>
<feature type="transmembrane region" description="Helical" evidence="7">
    <location>
        <begin position="82"/>
        <end position="102"/>
    </location>
</feature>
<evidence type="ECO:0000256" key="2">
    <source>
        <dbReference type="ARBA" id="ARBA00006679"/>
    </source>
</evidence>
<keyword evidence="4 7" id="KW-0812">Transmembrane</keyword>
<keyword evidence="9" id="KW-1185">Reference proteome</keyword>
<evidence type="ECO:0000313" key="9">
    <source>
        <dbReference type="Proteomes" id="UP000245048"/>
    </source>
</evidence>
<accession>A0A2U1UZV8</accession>
<proteinExistence type="inferred from homology"/>
<dbReference type="RefSeq" id="WP_109518523.1">
    <property type="nucleotide sequence ID" value="NZ_PDOA01000017.1"/>
</dbReference>
<dbReference type="EMBL" id="PDOA01000017">
    <property type="protein sequence ID" value="PWC27192.1"/>
    <property type="molecule type" value="Genomic_DNA"/>
</dbReference>
<keyword evidence="3" id="KW-1003">Cell membrane</keyword>
<dbReference type="OrthoDB" id="121744at2"/>
<dbReference type="Pfam" id="PF07681">
    <property type="entry name" value="DoxX"/>
    <property type="match status" value="1"/>
</dbReference>
<evidence type="ECO:0000313" key="8">
    <source>
        <dbReference type="EMBL" id="PWC27192.1"/>
    </source>
</evidence>